<gene>
    <name evidence="2" type="ORF">MTR67_002599</name>
</gene>
<dbReference type="EMBL" id="CP133612">
    <property type="protein sequence ID" value="WMV09214.1"/>
    <property type="molecule type" value="Genomic_DNA"/>
</dbReference>
<dbReference type="AlphaFoldDB" id="A0AAF0PWH2"/>
<reference evidence="2" key="1">
    <citation type="submission" date="2023-08" db="EMBL/GenBank/DDBJ databases">
        <title>A de novo genome assembly of Solanum verrucosum Schlechtendal, a Mexican diploid species geographically isolated from the other diploid A-genome species in potato relatives.</title>
        <authorList>
            <person name="Hosaka K."/>
        </authorList>
    </citation>
    <scope>NUCLEOTIDE SEQUENCE</scope>
    <source>
        <tissue evidence="2">Young leaves</tissue>
    </source>
</reference>
<protein>
    <submittedName>
        <fullName evidence="2">Uncharacterized protein</fullName>
    </submittedName>
</protein>
<evidence type="ECO:0000313" key="3">
    <source>
        <dbReference type="Proteomes" id="UP001234989"/>
    </source>
</evidence>
<organism evidence="2 3">
    <name type="scientific">Solanum verrucosum</name>
    <dbReference type="NCBI Taxonomy" id="315347"/>
    <lineage>
        <taxon>Eukaryota</taxon>
        <taxon>Viridiplantae</taxon>
        <taxon>Streptophyta</taxon>
        <taxon>Embryophyta</taxon>
        <taxon>Tracheophyta</taxon>
        <taxon>Spermatophyta</taxon>
        <taxon>Magnoliopsida</taxon>
        <taxon>eudicotyledons</taxon>
        <taxon>Gunneridae</taxon>
        <taxon>Pentapetalae</taxon>
        <taxon>asterids</taxon>
        <taxon>lamiids</taxon>
        <taxon>Solanales</taxon>
        <taxon>Solanaceae</taxon>
        <taxon>Solanoideae</taxon>
        <taxon>Solaneae</taxon>
        <taxon>Solanum</taxon>
    </lineage>
</organism>
<proteinExistence type="predicted"/>
<name>A0AAF0PWH2_SOLVR</name>
<feature type="non-terminal residue" evidence="2">
    <location>
        <position position="1"/>
    </location>
</feature>
<sequence length="100" mass="11486">IKNAFLHGELAEVVYMEQPPGFVVQAMKAKEQGKDITGKKGAKKLKKRKADDRQNHSVTRQAVADKARILRTYSRKKRRKIGEDNDLHLLKFLEVSPMEQ</sequence>
<feature type="region of interest" description="Disordered" evidence="1">
    <location>
        <begin position="33"/>
        <end position="62"/>
    </location>
</feature>
<dbReference type="Proteomes" id="UP001234989">
    <property type="component" value="Chromosome 1"/>
</dbReference>
<evidence type="ECO:0000256" key="1">
    <source>
        <dbReference type="SAM" id="MobiDB-lite"/>
    </source>
</evidence>
<keyword evidence="3" id="KW-1185">Reference proteome</keyword>
<evidence type="ECO:0000313" key="2">
    <source>
        <dbReference type="EMBL" id="WMV09214.1"/>
    </source>
</evidence>
<accession>A0AAF0PWH2</accession>